<dbReference type="Proteomes" id="UP000283766">
    <property type="component" value="Unassembled WGS sequence"/>
</dbReference>
<evidence type="ECO:0000313" key="2">
    <source>
        <dbReference type="Proteomes" id="UP000283766"/>
    </source>
</evidence>
<dbReference type="RefSeq" id="WP_118275204.1">
    <property type="nucleotide sequence ID" value="NZ_QRJL01000049.1"/>
</dbReference>
<proteinExistence type="predicted"/>
<gene>
    <name evidence="1" type="ORF">DW216_20905</name>
</gene>
<sequence>MKIIIFIIIACTLFVAWSLCIVGASADEQLEVIYAKDLERKEQREKLSRVIQCDRCGKTYEKNERYQTRGSVEGSVLSGITTITGMGLRDESYDLCDECIGELLDWLRNEQNDEGAEE</sequence>
<organism evidence="1 2">
    <name type="scientific">Bacteroides uniformis</name>
    <dbReference type="NCBI Taxonomy" id="820"/>
    <lineage>
        <taxon>Bacteria</taxon>
        <taxon>Pseudomonadati</taxon>
        <taxon>Bacteroidota</taxon>
        <taxon>Bacteroidia</taxon>
        <taxon>Bacteroidales</taxon>
        <taxon>Bacteroidaceae</taxon>
        <taxon>Bacteroides</taxon>
    </lineage>
</organism>
<comment type="caution">
    <text evidence="1">The sequence shown here is derived from an EMBL/GenBank/DDBJ whole genome shotgun (WGS) entry which is preliminary data.</text>
</comment>
<evidence type="ECO:0000313" key="1">
    <source>
        <dbReference type="EMBL" id="RHH22938.1"/>
    </source>
</evidence>
<dbReference type="EMBL" id="QRJL01000049">
    <property type="protein sequence ID" value="RHH22938.1"/>
    <property type="molecule type" value="Genomic_DNA"/>
</dbReference>
<dbReference type="AlphaFoldDB" id="A0A414W6T9"/>
<reference evidence="1 2" key="1">
    <citation type="submission" date="2018-08" db="EMBL/GenBank/DDBJ databases">
        <title>A genome reference for cultivated species of the human gut microbiota.</title>
        <authorList>
            <person name="Zou Y."/>
            <person name="Xue W."/>
            <person name="Luo G."/>
        </authorList>
    </citation>
    <scope>NUCLEOTIDE SEQUENCE [LARGE SCALE GENOMIC DNA]</scope>
    <source>
        <strain evidence="1 2">AM18-14LB</strain>
    </source>
</reference>
<protein>
    <submittedName>
        <fullName evidence="1">Uncharacterized protein</fullName>
    </submittedName>
</protein>
<name>A0A414W6T9_BACUN</name>
<accession>A0A414W6T9</accession>